<sequence length="97" mass="10918">IHLHNLVRAHVAHPLDIPHKKQRRELVRERAKVAWKGGGDHYSPTASGGHNFCSRASIDAPFAPTRSLFRPLQFYTTWKVTIDGECASGACGWDWVE</sequence>
<evidence type="ECO:0000313" key="1">
    <source>
        <dbReference type="EMBL" id="MED6173787.1"/>
    </source>
</evidence>
<evidence type="ECO:0000313" key="2">
    <source>
        <dbReference type="Proteomes" id="UP001341840"/>
    </source>
</evidence>
<reference evidence="1 2" key="1">
    <citation type="journal article" date="2023" name="Plants (Basel)">
        <title>Bridging the Gap: Combining Genomics and Transcriptomics Approaches to Understand Stylosanthes scabra, an Orphan Legume from the Brazilian Caatinga.</title>
        <authorList>
            <person name="Ferreira-Neto J.R.C."/>
            <person name="da Silva M.D."/>
            <person name="Binneck E."/>
            <person name="de Melo N.F."/>
            <person name="da Silva R.H."/>
            <person name="de Melo A.L.T.M."/>
            <person name="Pandolfi V."/>
            <person name="Bustamante F.O."/>
            <person name="Brasileiro-Vidal A.C."/>
            <person name="Benko-Iseppon A.M."/>
        </authorList>
    </citation>
    <scope>NUCLEOTIDE SEQUENCE [LARGE SCALE GENOMIC DNA]</scope>
    <source>
        <tissue evidence="1">Leaves</tissue>
    </source>
</reference>
<comment type="caution">
    <text evidence="1">The sequence shown here is derived from an EMBL/GenBank/DDBJ whole genome shotgun (WGS) entry which is preliminary data.</text>
</comment>
<protein>
    <submittedName>
        <fullName evidence="1">Uncharacterized protein</fullName>
    </submittedName>
</protein>
<proteinExistence type="predicted"/>
<organism evidence="1 2">
    <name type="scientific">Stylosanthes scabra</name>
    <dbReference type="NCBI Taxonomy" id="79078"/>
    <lineage>
        <taxon>Eukaryota</taxon>
        <taxon>Viridiplantae</taxon>
        <taxon>Streptophyta</taxon>
        <taxon>Embryophyta</taxon>
        <taxon>Tracheophyta</taxon>
        <taxon>Spermatophyta</taxon>
        <taxon>Magnoliopsida</taxon>
        <taxon>eudicotyledons</taxon>
        <taxon>Gunneridae</taxon>
        <taxon>Pentapetalae</taxon>
        <taxon>rosids</taxon>
        <taxon>fabids</taxon>
        <taxon>Fabales</taxon>
        <taxon>Fabaceae</taxon>
        <taxon>Papilionoideae</taxon>
        <taxon>50 kb inversion clade</taxon>
        <taxon>dalbergioids sensu lato</taxon>
        <taxon>Dalbergieae</taxon>
        <taxon>Pterocarpus clade</taxon>
        <taxon>Stylosanthes</taxon>
    </lineage>
</organism>
<keyword evidence="2" id="KW-1185">Reference proteome</keyword>
<dbReference type="EMBL" id="JASCZI010151625">
    <property type="protein sequence ID" value="MED6173787.1"/>
    <property type="molecule type" value="Genomic_DNA"/>
</dbReference>
<gene>
    <name evidence="1" type="ORF">PIB30_062883</name>
</gene>
<name>A0ABU6VLI4_9FABA</name>
<accession>A0ABU6VLI4</accession>
<dbReference type="Proteomes" id="UP001341840">
    <property type="component" value="Unassembled WGS sequence"/>
</dbReference>
<feature type="non-terminal residue" evidence="1">
    <location>
        <position position="1"/>
    </location>
</feature>